<keyword evidence="5" id="KW-1185">Reference proteome</keyword>
<comment type="caution">
    <text evidence="4">The sequence shown here is derived from an EMBL/GenBank/DDBJ whole genome shotgun (WGS) entry which is preliminary data.</text>
</comment>
<dbReference type="RefSeq" id="WP_211351074.1">
    <property type="nucleotide sequence ID" value="NZ_JBIUBA010000035.1"/>
</dbReference>
<dbReference type="InterPro" id="IPR029063">
    <property type="entry name" value="SAM-dependent_MTases_sf"/>
</dbReference>
<dbReference type="CDD" id="cd02440">
    <property type="entry name" value="AdoMet_MTases"/>
    <property type="match status" value="1"/>
</dbReference>
<sequence length="249" mass="27478">MTELRAIFGEDADHYDRHRPGYPDALFDRLPAGRVLEIGCGTGKATVPLAERGHRVVAVELSPAMAAVARRNLARFPGVEVVVGEFETWPLPAEPFDLVLAATAFHWLDPTIRTAKAAAALRPGGTLAIVSTHHVAGGTTDFFAEVQRCYERFDPSTPPDLRLTPAAEIPEDTTDFAGWFDPVEFHRYVWDRTYTAPEYLALLMTYSGHRALAPDRRAGLFACITAMIDGNGGRITKRFMTELAMGQRH</sequence>
<dbReference type="InterPro" id="IPR041698">
    <property type="entry name" value="Methyltransf_25"/>
</dbReference>
<evidence type="ECO:0000256" key="2">
    <source>
        <dbReference type="ARBA" id="ARBA00022679"/>
    </source>
</evidence>
<dbReference type="InterPro" id="IPR051052">
    <property type="entry name" value="Diverse_substrate_MTase"/>
</dbReference>
<gene>
    <name evidence="4" type="ORF">DFJ66_2249</name>
</gene>
<keyword evidence="1 4" id="KW-0489">Methyltransferase</keyword>
<keyword evidence="2 4" id="KW-0808">Transferase</keyword>
<evidence type="ECO:0000313" key="5">
    <source>
        <dbReference type="Proteomes" id="UP000272729"/>
    </source>
</evidence>
<evidence type="ECO:0000313" key="4">
    <source>
        <dbReference type="EMBL" id="RKT69056.1"/>
    </source>
</evidence>
<dbReference type="Pfam" id="PF13649">
    <property type="entry name" value="Methyltransf_25"/>
    <property type="match status" value="1"/>
</dbReference>
<evidence type="ECO:0000259" key="3">
    <source>
        <dbReference type="Pfam" id="PF13649"/>
    </source>
</evidence>
<feature type="domain" description="Methyltransferase" evidence="3">
    <location>
        <begin position="35"/>
        <end position="125"/>
    </location>
</feature>
<dbReference type="AlphaFoldDB" id="A0A495X665"/>
<name>A0A495X665_9PSEU</name>
<dbReference type="GO" id="GO:0008168">
    <property type="term" value="F:methyltransferase activity"/>
    <property type="evidence" value="ECO:0007669"/>
    <property type="project" value="UniProtKB-KW"/>
</dbReference>
<protein>
    <submittedName>
        <fullName evidence="4">Methyltransferase family protein</fullName>
    </submittedName>
</protein>
<accession>A0A495X665</accession>
<reference evidence="4 5" key="1">
    <citation type="submission" date="2018-10" db="EMBL/GenBank/DDBJ databases">
        <title>Sequencing the genomes of 1000 actinobacteria strains.</title>
        <authorList>
            <person name="Klenk H.-P."/>
        </authorList>
    </citation>
    <scope>NUCLEOTIDE SEQUENCE [LARGE SCALE GENOMIC DNA]</scope>
    <source>
        <strain evidence="4 5">DSM 43911</strain>
    </source>
</reference>
<dbReference type="EMBL" id="RBXR01000001">
    <property type="protein sequence ID" value="RKT69056.1"/>
    <property type="molecule type" value="Genomic_DNA"/>
</dbReference>
<evidence type="ECO:0000256" key="1">
    <source>
        <dbReference type="ARBA" id="ARBA00022603"/>
    </source>
</evidence>
<dbReference type="PANTHER" id="PTHR44942">
    <property type="entry name" value="METHYLTRANSF_11 DOMAIN-CONTAINING PROTEIN"/>
    <property type="match status" value="1"/>
</dbReference>
<dbReference type="PANTHER" id="PTHR44942:SF4">
    <property type="entry name" value="METHYLTRANSFERASE TYPE 11 DOMAIN-CONTAINING PROTEIN"/>
    <property type="match status" value="1"/>
</dbReference>
<dbReference type="SUPFAM" id="SSF53335">
    <property type="entry name" value="S-adenosyl-L-methionine-dependent methyltransferases"/>
    <property type="match status" value="1"/>
</dbReference>
<organism evidence="4 5">
    <name type="scientific">Saccharothrix variisporea</name>
    <dbReference type="NCBI Taxonomy" id="543527"/>
    <lineage>
        <taxon>Bacteria</taxon>
        <taxon>Bacillati</taxon>
        <taxon>Actinomycetota</taxon>
        <taxon>Actinomycetes</taxon>
        <taxon>Pseudonocardiales</taxon>
        <taxon>Pseudonocardiaceae</taxon>
        <taxon>Saccharothrix</taxon>
    </lineage>
</organism>
<dbReference type="GO" id="GO:0032259">
    <property type="term" value="P:methylation"/>
    <property type="evidence" value="ECO:0007669"/>
    <property type="project" value="UniProtKB-KW"/>
</dbReference>
<dbReference type="Gene3D" id="3.40.50.150">
    <property type="entry name" value="Vaccinia Virus protein VP39"/>
    <property type="match status" value="1"/>
</dbReference>
<proteinExistence type="predicted"/>
<dbReference type="Proteomes" id="UP000272729">
    <property type="component" value="Unassembled WGS sequence"/>
</dbReference>